<organism evidence="2 5">
    <name type="scientific">Halanaeroarchaeum sulfurireducens</name>
    <dbReference type="NCBI Taxonomy" id="1604004"/>
    <lineage>
        <taxon>Archaea</taxon>
        <taxon>Methanobacteriati</taxon>
        <taxon>Methanobacteriota</taxon>
        <taxon>Stenosarchaea group</taxon>
        <taxon>Halobacteria</taxon>
        <taxon>Halobacteriales</taxon>
        <taxon>Halobacteriaceae</taxon>
        <taxon>Halanaeroarchaeum</taxon>
    </lineage>
</organism>
<dbReference type="PANTHER" id="PTHR37809">
    <property type="entry name" value="RIBOSOMAL PROTEIN S12 METHYLTHIOTRANSFERASE ACCESSORY FACTOR YCAO"/>
    <property type="match status" value="1"/>
</dbReference>
<dbReference type="InterPro" id="IPR003776">
    <property type="entry name" value="YcaO-like_dom"/>
</dbReference>
<proteinExistence type="predicted"/>
<evidence type="ECO:0000313" key="5">
    <source>
        <dbReference type="Proteomes" id="UP000069906"/>
    </source>
</evidence>
<dbReference type="PANTHER" id="PTHR37809:SF1">
    <property type="entry name" value="RIBOSOMAL PROTEIN S12 METHYLTHIOTRANSFERASE ACCESSORY FACTOR YCAO"/>
    <property type="match status" value="1"/>
</dbReference>
<evidence type="ECO:0000313" key="2">
    <source>
        <dbReference type="EMBL" id="AKH97873.1"/>
    </source>
</evidence>
<dbReference type="RefSeq" id="WP_050048585.1">
    <property type="nucleotide sequence ID" value="NZ_CP008874.1"/>
</dbReference>
<dbReference type="GeneID" id="26010720"/>
<evidence type="ECO:0000259" key="1">
    <source>
        <dbReference type="PROSITE" id="PS51664"/>
    </source>
</evidence>
<name>A0A0F7PEW8_9EURY</name>
<dbReference type="KEGG" id="hsu:HLASF_1389"/>
<dbReference type="OrthoDB" id="7433at2157"/>
<dbReference type="Gene3D" id="3.30.1330.230">
    <property type="match status" value="1"/>
</dbReference>
<reference evidence="4" key="2">
    <citation type="submission" date="2015-05" db="EMBL/GenBank/DDBJ databases">
        <title>Complete genome sequence of Halanaeroarchaeum sulfurireducens type strain M27-SA2, a sulfate-reducer haloarchaeon from marine anoxic lake Medee.</title>
        <authorList>
            <person name="Messina E."/>
            <person name="Kublanov I.V."/>
            <person name="Toshchakov S."/>
            <person name="Arcadi E."/>
            <person name="La Spada G."/>
            <person name="La Cono V."/>
            <person name="Yakimov M.M."/>
        </authorList>
    </citation>
    <scope>NUCLEOTIDE SEQUENCE [LARGE SCALE GENOMIC DNA]</scope>
    <source>
        <strain evidence="4">M27-SA2</strain>
    </source>
</reference>
<evidence type="ECO:0000313" key="3">
    <source>
        <dbReference type="EMBL" id="ALG82267.1"/>
    </source>
</evidence>
<dbReference type="Gene3D" id="3.40.50.720">
    <property type="entry name" value="NAD(P)-binding Rossmann-like Domain"/>
    <property type="match status" value="1"/>
</dbReference>
<dbReference type="PROSITE" id="PS51664">
    <property type="entry name" value="YCAO"/>
    <property type="match status" value="1"/>
</dbReference>
<dbReference type="HOGENOM" id="CLU_020793_2_1_2"/>
<dbReference type="NCBIfam" id="TIGR03604">
    <property type="entry name" value="TOMM_cyclo_SagD"/>
    <property type="match status" value="1"/>
</dbReference>
<dbReference type="Proteomes" id="UP000069906">
    <property type="component" value="Chromosome"/>
</dbReference>
<dbReference type="Pfam" id="PF02624">
    <property type="entry name" value="YcaO"/>
    <property type="match status" value="1"/>
</dbReference>
<dbReference type="STRING" id="1604004.HLASA_1376"/>
<dbReference type="Proteomes" id="UP000060390">
    <property type="component" value="Chromosome"/>
</dbReference>
<dbReference type="EMBL" id="CP011564">
    <property type="protein sequence ID" value="ALG82267.1"/>
    <property type="molecule type" value="Genomic_DNA"/>
</dbReference>
<dbReference type="KEGG" id="hsf:HLASA_1376"/>
<feature type="domain" description="YcaO" evidence="1">
    <location>
        <begin position="232"/>
        <end position="568"/>
    </location>
</feature>
<dbReference type="PATRIC" id="fig|1604004.4.peg.1455"/>
<gene>
    <name evidence="3" type="ORF">HLASA_1376</name>
    <name evidence="2" type="ORF">HLASF_1389</name>
</gene>
<dbReference type="InterPro" id="IPR027624">
    <property type="entry name" value="TOMM_cyclo_SagD"/>
</dbReference>
<reference evidence="3 4" key="3">
    <citation type="journal article" date="2016" name="Stand. Genomic Sci.">
        <title>Complete genome sequence of 'Halanaeroarchaeum sulfurireducens' M27-SA2, a sulfur-reducing and acetate-oxidizing haloarchaeon from the deep-sea hypersaline anoxic lake Medee.</title>
        <authorList>
            <person name="Messina E."/>
            <person name="Sorokin D.Y."/>
            <person name="Kublanov I.V."/>
            <person name="Toshchakov S."/>
            <person name="Lopatina A."/>
            <person name="Arcadi E."/>
            <person name="Smedile F."/>
            <person name="La Spada G."/>
            <person name="La Cono V."/>
            <person name="Yakimov M.M."/>
        </authorList>
    </citation>
    <scope>NUCLEOTIDE SEQUENCE [LARGE SCALE GENOMIC DNA]</scope>
    <source>
        <strain evidence="3 4">M27-SA2</strain>
    </source>
</reference>
<keyword evidence="5" id="KW-1185">Reference proteome</keyword>
<dbReference type="EMBL" id="CP008874">
    <property type="protein sequence ID" value="AKH97873.1"/>
    <property type="molecule type" value="Genomic_DNA"/>
</dbReference>
<protein>
    <submittedName>
        <fullName evidence="2">YcaO-like family domain-containing protein</fullName>
    </submittedName>
</protein>
<sequence length="568" mass="60817">MTVGIVGTGPAVDAVEAAIEEVDVPVETGNVDLVGDVEYAVVVGLAGSDGFRRANELAIEAGIPWIAVEIGGIGGVPVDDIDATVSALDPDVACFECLRSRVHSVGPEETAEPTADRSAVRVAGAHAGQLTVRAIAGENVAGTVLEVPYARRELLAVPHCRCASETSTSIDREVVTRSLDESAARAERAIDDRIGLVTQIGEQASFPAPYYLATLADTTVFSDGAAPERAAGVDSDWDRAFVKALGEGLERYSAAIYREDGFRFDTIEGVDGVSPDSFVRPDDAVDPEPTDELPWVEGVDLSTDETVFLPAEFVHFPPPVETYTTPITTGLGLGNDTVEALLSGLYEVVERDATMIGWYSTFDPLELVVNDDRFDTLSRRARSEDLTVTPLLMTQDVDVPVVTVAVHREEWPSFAVGSAADLNGEKAATDALAEAIQNWMELRNMGRDRAADAEGAIGRYADYPREVRSFTETSGRVDAASVGTDVSLSGTDELDTLLDRVEAADLPAFAASLTPRDVAAIGFETVRVLVPGSQPLFVSDPFFGERARTVPRDLGYEPRLDRPFHPYP</sequence>
<reference evidence="2 5" key="1">
    <citation type="journal article" date="2015" name="ISME J.">
        <title>Elemental sulfur and acetate can support life of a novel strictly anaerobic haloarchaeon.</title>
        <authorList>
            <person name="Sorokin D.Y."/>
            <person name="Kublanov I.V."/>
            <person name="Gavrilov S.N."/>
            <person name="Rojo D."/>
            <person name="Roman P."/>
            <person name="Golyshin P.N."/>
            <person name="Slepak V.Z."/>
            <person name="Smedile F."/>
            <person name="Ferrer M."/>
            <person name="Messina E."/>
            <person name="La Cono V."/>
            <person name="Yakimov M.M."/>
        </authorList>
    </citation>
    <scope>NUCLEOTIDE SEQUENCE [LARGE SCALE GENOMIC DNA]</scope>
    <source>
        <strain evidence="2 5">HSR2</strain>
    </source>
</reference>
<dbReference type="AlphaFoldDB" id="A0A0F7PEW8"/>
<accession>A0A0F7PEW8</accession>
<evidence type="ECO:0000313" key="4">
    <source>
        <dbReference type="Proteomes" id="UP000060390"/>
    </source>
</evidence>